<feature type="signal peptide" evidence="4">
    <location>
        <begin position="1"/>
        <end position="22"/>
    </location>
</feature>
<evidence type="ECO:0000256" key="1">
    <source>
        <dbReference type="ARBA" id="ARBA00009075"/>
    </source>
</evidence>
<evidence type="ECO:0000256" key="3">
    <source>
        <dbReference type="ARBA" id="ARBA00022729"/>
    </source>
</evidence>
<keyword evidence="6" id="KW-1185">Reference proteome</keyword>
<evidence type="ECO:0000256" key="2">
    <source>
        <dbReference type="ARBA" id="ARBA00022448"/>
    </source>
</evidence>
<dbReference type="Proteomes" id="UP000294963">
    <property type="component" value="Unassembled WGS sequence"/>
</dbReference>
<dbReference type="InterPro" id="IPR023614">
    <property type="entry name" value="Porin_dom_sf"/>
</dbReference>
<dbReference type="Gene3D" id="2.40.160.10">
    <property type="entry name" value="Porin"/>
    <property type="match status" value="1"/>
</dbReference>
<evidence type="ECO:0000313" key="6">
    <source>
        <dbReference type="Proteomes" id="UP000294963"/>
    </source>
</evidence>
<dbReference type="EMBL" id="SLVJ01000008">
    <property type="protein sequence ID" value="TCM67516.1"/>
    <property type="molecule type" value="Genomic_DNA"/>
</dbReference>
<dbReference type="PANTHER" id="PTHR34596">
    <property type="entry name" value="CHITOPORIN"/>
    <property type="match status" value="1"/>
</dbReference>
<sequence>MRINRLFCGCLSLSCLSSPLYAALIEDSKASLYMKNLYFDRDIKDQHQLPTRPDLDHWSQSFTLNLNSGYTDTPVQVGLDATARYAIRLSSGKNIVDNVMPYDSKHQQQARDHLKLGAALKLKYQKTELKIGELVPKLPIIHTDAVMQLPTTFLGALLESTDIQNTKITAGRITKVSGRNEEDYAKLRLINGSTQAPSDGMNFLGVDYDFKDQQLRYFYAQLEDIYDQHFLGYEYRHRFNQLTQLKSNLYFFDTRDSGQRLEGKIDSQAFASMNTLSYGPQSFGLGYKHMQGDTQFPLLAGWVPQVYLANWSVGTYSAQDQRSWQLRYDYDFKNTAFKGLKTTLRYYYGDNIKTLDAHEGVEKELDVILNYEFQHARLKGLALNWLYADYKHSLARDYVENRVAATYSYNF</sequence>
<reference evidence="5 6" key="1">
    <citation type="submission" date="2019-03" db="EMBL/GenBank/DDBJ databases">
        <title>Genomic analyses of the natural microbiome of Caenorhabditis elegans.</title>
        <authorList>
            <person name="Samuel B."/>
        </authorList>
    </citation>
    <scope>NUCLEOTIDE SEQUENCE [LARGE SCALE GENOMIC DNA]</scope>
    <source>
        <strain evidence="5 6">JUb89</strain>
    </source>
</reference>
<keyword evidence="3 4" id="KW-0732">Signal</keyword>
<dbReference type="PANTHER" id="PTHR34596:SF2">
    <property type="entry name" value="CHITOPORIN"/>
    <property type="match status" value="1"/>
</dbReference>
<dbReference type="InterPro" id="IPR005318">
    <property type="entry name" value="OM_porin_bac"/>
</dbReference>
<evidence type="ECO:0000313" key="5">
    <source>
        <dbReference type="EMBL" id="TCM67516.1"/>
    </source>
</evidence>
<dbReference type="Pfam" id="PF03573">
    <property type="entry name" value="OprD"/>
    <property type="match status" value="1"/>
</dbReference>
<evidence type="ECO:0000256" key="4">
    <source>
        <dbReference type="SAM" id="SignalP"/>
    </source>
</evidence>
<gene>
    <name evidence="5" type="ORF">EC844_10830</name>
</gene>
<accession>A0A4R1XU79</accession>
<dbReference type="GO" id="GO:0015288">
    <property type="term" value="F:porin activity"/>
    <property type="evidence" value="ECO:0007669"/>
    <property type="project" value="TreeGrafter"/>
</dbReference>
<dbReference type="AlphaFoldDB" id="A0A4R1XU79"/>
<feature type="chain" id="PRO_5020577305" evidence="4">
    <location>
        <begin position="23"/>
        <end position="411"/>
    </location>
</feature>
<proteinExistence type="inferred from homology"/>
<dbReference type="OrthoDB" id="6759120at2"/>
<name>A0A4R1XU79_ACICA</name>
<dbReference type="GO" id="GO:0016020">
    <property type="term" value="C:membrane"/>
    <property type="evidence" value="ECO:0007669"/>
    <property type="project" value="InterPro"/>
</dbReference>
<organism evidence="5 6">
    <name type="scientific">Acinetobacter calcoaceticus</name>
    <dbReference type="NCBI Taxonomy" id="471"/>
    <lineage>
        <taxon>Bacteria</taxon>
        <taxon>Pseudomonadati</taxon>
        <taxon>Pseudomonadota</taxon>
        <taxon>Gammaproteobacteria</taxon>
        <taxon>Moraxellales</taxon>
        <taxon>Moraxellaceae</taxon>
        <taxon>Acinetobacter</taxon>
        <taxon>Acinetobacter calcoaceticus/baumannii complex</taxon>
    </lineage>
</organism>
<comment type="caution">
    <text evidence="5">The sequence shown here is derived from an EMBL/GenBank/DDBJ whole genome shotgun (WGS) entry which is preliminary data.</text>
</comment>
<protein>
    <submittedName>
        <fullName evidence="5">Outer membrane OprD family porin</fullName>
    </submittedName>
</protein>
<comment type="similarity">
    <text evidence="1">Belongs to the outer membrane porin (Opr) (TC 1.B.25) family.</text>
</comment>
<keyword evidence="2" id="KW-0813">Transport</keyword>